<dbReference type="KEGG" id="psin:CAK95_17545"/>
<protein>
    <submittedName>
        <fullName evidence="1">Uncharacterized protein</fullName>
    </submittedName>
</protein>
<keyword evidence="2" id="KW-1185">Reference proteome</keyword>
<evidence type="ECO:0000313" key="2">
    <source>
        <dbReference type="Proteomes" id="UP000194137"/>
    </source>
</evidence>
<dbReference type="EMBL" id="CP021112">
    <property type="protein sequence ID" value="ARQ00683.1"/>
    <property type="molecule type" value="Genomic_DNA"/>
</dbReference>
<accession>A0A1W6ZTN8</accession>
<reference evidence="1 2" key="1">
    <citation type="submission" date="2017-05" db="EMBL/GenBank/DDBJ databases">
        <title>Full genome sequence of Pseudorhodoplanes sinuspersici.</title>
        <authorList>
            <person name="Dastgheib S.M.M."/>
            <person name="Shavandi M."/>
            <person name="Tirandaz H."/>
        </authorList>
    </citation>
    <scope>NUCLEOTIDE SEQUENCE [LARGE SCALE GENOMIC DNA]</scope>
    <source>
        <strain evidence="1 2">RIPI110</strain>
    </source>
</reference>
<gene>
    <name evidence="1" type="ORF">CAK95_17545</name>
</gene>
<proteinExistence type="predicted"/>
<sequence>MPSCWRINGAIKCNEMRERDHCWTMIGVSNACQIAEGKRGTSRTLSDGQAARLTKAAGIKSRRNEGFWRLTHIH</sequence>
<dbReference type="AlphaFoldDB" id="A0A1W6ZTN8"/>
<name>A0A1W6ZTN8_9HYPH</name>
<dbReference type="Proteomes" id="UP000194137">
    <property type="component" value="Chromosome"/>
</dbReference>
<organism evidence="1 2">
    <name type="scientific">Pseudorhodoplanes sinuspersici</name>
    <dbReference type="NCBI Taxonomy" id="1235591"/>
    <lineage>
        <taxon>Bacteria</taxon>
        <taxon>Pseudomonadati</taxon>
        <taxon>Pseudomonadota</taxon>
        <taxon>Alphaproteobacteria</taxon>
        <taxon>Hyphomicrobiales</taxon>
        <taxon>Pseudorhodoplanes</taxon>
    </lineage>
</organism>
<evidence type="ECO:0000313" key="1">
    <source>
        <dbReference type="EMBL" id="ARQ00683.1"/>
    </source>
</evidence>